<protein>
    <submittedName>
        <fullName evidence="6">TIGR03619 family F420-dependent LLM class oxidoreductase</fullName>
        <ecNumber evidence="6">1.-.-.-</ecNumber>
    </submittedName>
</protein>
<keyword evidence="3 6" id="KW-0560">Oxidoreductase</keyword>
<dbReference type="NCBIfam" id="TIGR03619">
    <property type="entry name" value="F420_Rv2161c"/>
    <property type="match status" value="1"/>
</dbReference>
<dbReference type="Gene3D" id="3.20.20.30">
    <property type="entry name" value="Luciferase-like domain"/>
    <property type="match status" value="1"/>
</dbReference>
<keyword evidence="1" id="KW-0285">Flavoprotein</keyword>
<dbReference type="Pfam" id="PF00296">
    <property type="entry name" value="Bac_luciferase"/>
    <property type="match status" value="1"/>
</dbReference>
<reference evidence="6 7" key="1">
    <citation type="submission" date="2020-10" db="EMBL/GenBank/DDBJ databases">
        <title>Connecting structure to function with the recovery of over 1000 high-quality activated sludge metagenome-assembled genomes encoding full-length rRNA genes using long-read sequencing.</title>
        <authorList>
            <person name="Singleton C.M."/>
            <person name="Petriglieri F."/>
            <person name="Kristensen J.M."/>
            <person name="Kirkegaard R.H."/>
            <person name="Michaelsen T.Y."/>
            <person name="Andersen M.H."/>
            <person name="Karst S.M."/>
            <person name="Dueholm M.S."/>
            <person name="Nielsen P.H."/>
            <person name="Albertsen M."/>
        </authorList>
    </citation>
    <scope>NUCLEOTIDE SEQUENCE [LARGE SCALE GENOMIC DNA]</scope>
    <source>
        <strain evidence="6">Lyne_18-Q3-R50-59_MAXAC.006</strain>
    </source>
</reference>
<dbReference type="InterPro" id="IPR019921">
    <property type="entry name" value="Lucif-like_OxRdtase_Rv2161c"/>
</dbReference>
<gene>
    <name evidence="6" type="ORF">IPN02_13100</name>
</gene>
<evidence type="ECO:0000256" key="2">
    <source>
        <dbReference type="ARBA" id="ARBA00022643"/>
    </source>
</evidence>
<evidence type="ECO:0000313" key="7">
    <source>
        <dbReference type="Proteomes" id="UP000727993"/>
    </source>
</evidence>
<evidence type="ECO:0000256" key="1">
    <source>
        <dbReference type="ARBA" id="ARBA00022630"/>
    </source>
</evidence>
<sequence>MQVGVVYPQIELGGEADAVRAIGDAIEAQGYRHLVAYDHVLGAEQADRQPELTGPYDENDPFHDPFVLFAYLAGRSDTLEFASGVLILPQRQTALVAKQAADLAVLSGNRLRLGVGVGWNWVEYEALGEDFATRGQRANEQIELLRRYWTEPTVSFAGRFDRVARAGIVPRPSVPPPVWVGGFGAASLRRAVRLGDGFIFGGPRIHVAEQWARLKELLAEAGRPLEGFGAEYLILSNKGPADVAAKVGQWRDQGGSHAAIVTMGLGLDSTEAHVDYFGSVATALS</sequence>
<dbReference type="SUPFAM" id="SSF51679">
    <property type="entry name" value="Bacterial luciferase-like"/>
    <property type="match status" value="1"/>
</dbReference>
<evidence type="ECO:0000259" key="5">
    <source>
        <dbReference type="Pfam" id="PF00296"/>
    </source>
</evidence>
<keyword evidence="2" id="KW-0288">FMN</keyword>
<keyword evidence="4" id="KW-0503">Monooxygenase</keyword>
<dbReference type="EMBL" id="JADJZA010000007">
    <property type="protein sequence ID" value="MBK9297739.1"/>
    <property type="molecule type" value="Genomic_DNA"/>
</dbReference>
<evidence type="ECO:0000313" key="6">
    <source>
        <dbReference type="EMBL" id="MBK9297739.1"/>
    </source>
</evidence>
<accession>A0A936NF38</accession>
<organism evidence="6 7">
    <name type="scientific">Candidatus Neomicrothrix subdominans</name>
    <dbReference type="NCBI Taxonomy" id="2954438"/>
    <lineage>
        <taxon>Bacteria</taxon>
        <taxon>Bacillati</taxon>
        <taxon>Actinomycetota</taxon>
        <taxon>Acidimicrobiia</taxon>
        <taxon>Acidimicrobiales</taxon>
        <taxon>Microthrixaceae</taxon>
        <taxon>Candidatus Neomicrothrix</taxon>
    </lineage>
</organism>
<dbReference type="PANTHER" id="PTHR42847">
    <property type="entry name" value="ALKANESULFONATE MONOOXYGENASE"/>
    <property type="match status" value="1"/>
</dbReference>
<dbReference type="Proteomes" id="UP000727993">
    <property type="component" value="Unassembled WGS sequence"/>
</dbReference>
<dbReference type="GO" id="GO:0046306">
    <property type="term" value="P:alkanesulfonate catabolic process"/>
    <property type="evidence" value="ECO:0007669"/>
    <property type="project" value="TreeGrafter"/>
</dbReference>
<dbReference type="InterPro" id="IPR036661">
    <property type="entry name" value="Luciferase-like_sf"/>
</dbReference>
<name>A0A936NF38_9ACTN</name>
<dbReference type="InterPro" id="IPR011251">
    <property type="entry name" value="Luciferase-like_dom"/>
</dbReference>
<dbReference type="InterPro" id="IPR050172">
    <property type="entry name" value="SsuD_RutA_monooxygenase"/>
</dbReference>
<dbReference type="AlphaFoldDB" id="A0A936NF38"/>
<dbReference type="EC" id="1.-.-.-" evidence="6"/>
<feature type="domain" description="Luciferase-like" evidence="5">
    <location>
        <begin position="15"/>
        <end position="228"/>
    </location>
</feature>
<evidence type="ECO:0000256" key="3">
    <source>
        <dbReference type="ARBA" id="ARBA00023002"/>
    </source>
</evidence>
<dbReference type="GO" id="GO:0008726">
    <property type="term" value="F:alkanesulfonate monooxygenase activity"/>
    <property type="evidence" value="ECO:0007669"/>
    <property type="project" value="TreeGrafter"/>
</dbReference>
<evidence type="ECO:0000256" key="4">
    <source>
        <dbReference type="ARBA" id="ARBA00023033"/>
    </source>
</evidence>
<comment type="caution">
    <text evidence="6">The sequence shown here is derived from an EMBL/GenBank/DDBJ whole genome shotgun (WGS) entry which is preliminary data.</text>
</comment>
<dbReference type="PANTHER" id="PTHR42847:SF4">
    <property type="entry name" value="ALKANESULFONATE MONOOXYGENASE-RELATED"/>
    <property type="match status" value="1"/>
</dbReference>
<proteinExistence type="predicted"/>